<protein>
    <submittedName>
        <fullName evidence="2">IS1634 family transposase</fullName>
    </submittedName>
</protein>
<comment type="caution">
    <text evidence="2">The sequence shown here is derived from an EMBL/GenBank/DDBJ whole genome shotgun (WGS) entry which is preliminary data.</text>
</comment>
<dbReference type="InterPro" id="IPR002559">
    <property type="entry name" value="Transposase_11"/>
</dbReference>
<feature type="domain" description="Transposase IS4-like" evidence="1">
    <location>
        <begin position="198"/>
        <end position="492"/>
    </location>
</feature>
<dbReference type="Pfam" id="PF01609">
    <property type="entry name" value="DDE_Tnp_1"/>
    <property type="match status" value="1"/>
</dbReference>
<proteinExistence type="predicted"/>
<dbReference type="SUPFAM" id="SSF53098">
    <property type="entry name" value="Ribonuclease H-like"/>
    <property type="match status" value="1"/>
</dbReference>
<reference evidence="2 3" key="1">
    <citation type="submission" date="2023-08" db="EMBL/GenBank/DDBJ databases">
        <title>The draft genome sequence of Paracraurococcus sp. LOR1-02.</title>
        <authorList>
            <person name="Kingkaew E."/>
            <person name="Tanasupawat S."/>
        </authorList>
    </citation>
    <scope>NUCLEOTIDE SEQUENCE [LARGE SCALE GENOMIC DNA]</scope>
    <source>
        <strain evidence="2 3">LOR1-02</strain>
    </source>
</reference>
<gene>
    <name evidence="2" type="ORF">Q7A36_34585</name>
</gene>
<dbReference type="PANTHER" id="PTHR34614:SF2">
    <property type="entry name" value="TRANSPOSASE IS4-LIKE DOMAIN-CONTAINING PROTEIN"/>
    <property type="match status" value="1"/>
</dbReference>
<dbReference type="NCBIfam" id="NF033559">
    <property type="entry name" value="transpos_IS1634"/>
    <property type="match status" value="1"/>
</dbReference>
<dbReference type="PANTHER" id="PTHR34614">
    <property type="match status" value="1"/>
</dbReference>
<evidence type="ECO:0000313" key="2">
    <source>
        <dbReference type="EMBL" id="MDO9713503.1"/>
    </source>
</evidence>
<dbReference type="EMBL" id="JAUTWS010000095">
    <property type="protein sequence ID" value="MDO9713503.1"/>
    <property type="molecule type" value="Genomic_DNA"/>
</dbReference>
<organism evidence="2 3">
    <name type="scientific">Paracraurococcus lichenis</name>
    <dbReference type="NCBI Taxonomy" id="3064888"/>
    <lineage>
        <taxon>Bacteria</taxon>
        <taxon>Pseudomonadati</taxon>
        <taxon>Pseudomonadota</taxon>
        <taxon>Alphaproteobacteria</taxon>
        <taxon>Acetobacterales</taxon>
        <taxon>Roseomonadaceae</taxon>
        <taxon>Paracraurococcus</taxon>
    </lineage>
</organism>
<dbReference type="InterPro" id="IPR012337">
    <property type="entry name" value="RNaseH-like_sf"/>
</dbReference>
<evidence type="ECO:0000313" key="3">
    <source>
        <dbReference type="Proteomes" id="UP001243009"/>
    </source>
</evidence>
<evidence type="ECO:0000259" key="1">
    <source>
        <dbReference type="Pfam" id="PF01609"/>
    </source>
</evidence>
<accession>A0ABT9EBB9</accession>
<name>A0ABT9EBB9_9PROT</name>
<dbReference type="Proteomes" id="UP001243009">
    <property type="component" value="Unassembled WGS sequence"/>
</dbReference>
<keyword evidence="3" id="KW-1185">Reference proteome</keyword>
<sequence>MFVVEKAARGHRYLYLVESVREPGGRIRQRILQPLGRKDLLAANGGLERLLESLARHSEHSIILSQMATGAIACRRIGGPLLFGRLWEQTGCAAVIKELLASRGFEFNVERAIFATVLHRLFVSGSDRACDKWIEDYAVPDVDGLALHHLYRAMAWLGEELDALYGDQAHATPFAPRCVKDQIEEALFARRRDLFSELSVVFMDTTSISFEGAGGETLGQRGHSKDHRPDLMQLILCVVIDNEGRPICTEIMPGNTADVSVLLPTIDRLRHRFAIGRVCVVADRGMISAATIEGLEERGLEYILGARERTDRVVREVVLADDGPFTPLLVERANGAETQLFAKEVRHAGKRYIVCRNEAEAEKDRADRQAIIAGLEQQLQRGDKALIGNSAYRRYLRRVAPTNAKGGKAKSGPAFEVDVGKLAEEARYDGIFVLRTNARVTPLQAMLRYRELLAVETLFRKTKAVLRTRPIYHSSDAAIRGHVFCSFLALVLQKELDSLCRAKGVEVEWADLIRHLDRLQEASIEKDGKRITTRTQVEGQVGLVFQAAGVALPPHQREQAA</sequence>
<dbReference type="RefSeq" id="WP_305108360.1">
    <property type="nucleotide sequence ID" value="NZ_JAUTWS010000095.1"/>
</dbReference>
<dbReference type="InterPro" id="IPR047654">
    <property type="entry name" value="IS1634_transpos"/>
</dbReference>